<dbReference type="InterPro" id="IPR041662">
    <property type="entry name" value="SusD-like_2"/>
</dbReference>
<evidence type="ECO:0000256" key="1">
    <source>
        <dbReference type="SAM" id="SignalP"/>
    </source>
</evidence>
<feature type="signal peptide" evidence="1">
    <location>
        <begin position="1"/>
        <end position="22"/>
    </location>
</feature>
<dbReference type="AlphaFoldDB" id="A0A4P6YH91"/>
<dbReference type="Gene3D" id="1.25.40.390">
    <property type="match status" value="1"/>
</dbReference>
<proteinExistence type="predicted"/>
<dbReference type="KEGG" id="fnk:E1750_14465"/>
<keyword evidence="3" id="KW-1185">Reference proteome</keyword>
<keyword evidence="2" id="KW-0449">Lipoprotein</keyword>
<name>A0A4P6YH91_9FLAO</name>
<dbReference type="OrthoDB" id="725917at2"/>
<dbReference type="EMBL" id="CP037933">
    <property type="protein sequence ID" value="QBN19950.1"/>
    <property type="molecule type" value="Genomic_DNA"/>
</dbReference>
<evidence type="ECO:0000313" key="3">
    <source>
        <dbReference type="Proteomes" id="UP000291124"/>
    </source>
</evidence>
<feature type="chain" id="PRO_5020442436" evidence="1">
    <location>
        <begin position="23"/>
        <end position="519"/>
    </location>
</feature>
<organism evidence="2 3">
    <name type="scientific">Flavobacterium nackdongense</name>
    <dbReference type="NCBI Taxonomy" id="2547394"/>
    <lineage>
        <taxon>Bacteria</taxon>
        <taxon>Pseudomonadati</taxon>
        <taxon>Bacteroidota</taxon>
        <taxon>Flavobacteriia</taxon>
        <taxon>Flavobacteriales</taxon>
        <taxon>Flavobacteriaceae</taxon>
        <taxon>Flavobacterium</taxon>
    </lineage>
</organism>
<dbReference type="Proteomes" id="UP000291124">
    <property type="component" value="Chromosome"/>
</dbReference>
<dbReference type="Pfam" id="PF12771">
    <property type="entry name" value="SusD-like_2"/>
    <property type="match status" value="1"/>
</dbReference>
<evidence type="ECO:0000313" key="2">
    <source>
        <dbReference type="EMBL" id="QBN19950.1"/>
    </source>
</evidence>
<keyword evidence="1" id="KW-0732">Signal</keyword>
<gene>
    <name evidence="2" type="ORF">E1750_14465</name>
</gene>
<dbReference type="InterPro" id="IPR011990">
    <property type="entry name" value="TPR-like_helical_dom_sf"/>
</dbReference>
<dbReference type="PROSITE" id="PS51257">
    <property type="entry name" value="PROKAR_LIPOPROTEIN"/>
    <property type="match status" value="1"/>
</dbReference>
<sequence length="519" mass="56755">MKKILYSSIMMLLLFTSCEKYLDVNEKQTNRPDFDALTPNQMLSGALTNYTSYQVTTLAAYGNRLAYVWGLNSGFTSTDPAYTYKYDSSSYTACFESAYLIGDNFQDILDKKASFPTYTLHFGVAKVMKVMCMDYVTALYGDAPYTEAFNNEIIAPKYEDDKKIIPALFKELDEARAFFAASGAAPMGAEDCVFGGDKAKWLKFVNTIELKLLLRLSKTTDATLVALRTARFTKLNASQDFVIQDVTVNPGYNNGTLNSRNPVFRVNGQNESFSAATSANAANAAGDFAGRLVNGSINDANITSGVVDPRRSRMFTLIGGTVVGNVQGVFPLTAISKYASFYTGRTGASVDIANKNGGERNAFLMLAAESYFLQAEAMQRGYLTGTAKTAFENGVKASFNFYSTGFGTIVIATPLDPVAYLAAIDAKNGLGWTGSTDKISAIITQKYLALAQWHGIELYIDHLRTGYPVLPLPFGVTETKRPNRLIYPSSEYSSNSSNTPDVSNADLFSVNTKTPYYLQ</sequence>
<reference evidence="3" key="1">
    <citation type="submission" date="2019-03" db="EMBL/GenBank/DDBJ databases">
        <title>Flavobacterium sp.</title>
        <authorList>
            <person name="Kim H."/>
        </authorList>
    </citation>
    <scope>NUCLEOTIDE SEQUENCE [LARGE SCALE GENOMIC DNA]</scope>
    <source>
        <strain evidence="3">GS13</strain>
    </source>
</reference>
<dbReference type="SUPFAM" id="SSF48452">
    <property type="entry name" value="TPR-like"/>
    <property type="match status" value="1"/>
</dbReference>
<protein>
    <submittedName>
        <fullName evidence="2">SusD/RagB family nutrient-binding outer membrane lipoprotein</fullName>
    </submittedName>
</protein>
<dbReference type="RefSeq" id="WP_133277466.1">
    <property type="nucleotide sequence ID" value="NZ_CP037933.1"/>
</dbReference>
<accession>A0A4P6YH91</accession>